<evidence type="ECO:0000313" key="2">
    <source>
        <dbReference type="EMBL" id="KAE8353832.1"/>
    </source>
</evidence>
<sequence>MHCTSRDPSLLERHTRSRYLLGSLSYVRISCLFPSSLVEAIHTPIPPSPSPQSTTQLPLGSFAMPLPSQNRNLQSWEVMKLSNPTSIWCFSIPPIPSFIIKLNPILPIKSHHSPISHPSHEAIQTSDSTPQHQPKTTRTQSKSKNNPIITSVK</sequence>
<feature type="region of interest" description="Disordered" evidence="1">
    <location>
        <begin position="111"/>
        <end position="153"/>
    </location>
</feature>
<proteinExistence type="predicted"/>
<organism evidence="2 3">
    <name type="scientific">Aspergillus coremiiformis</name>
    <dbReference type="NCBI Taxonomy" id="138285"/>
    <lineage>
        <taxon>Eukaryota</taxon>
        <taxon>Fungi</taxon>
        <taxon>Dikarya</taxon>
        <taxon>Ascomycota</taxon>
        <taxon>Pezizomycotina</taxon>
        <taxon>Eurotiomycetes</taxon>
        <taxon>Eurotiomycetidae</taxon>
        <taxon>Eurotiales</taxon>
        <taxon>Aspergillaceae</taxon>
        <taxon>Aspergillus</taxon>
        <taxon>Aspergillus subgen. Circumdati</taxon>
    </lineage>
</organism>
<evidence type="ECO:0000313" key="3">
    <source>
        <dbReference type="Proteomes" id="UP000327118"/>
    </source>
</evidence>
<name>A0A5N6Z840_9EURO</name>
<dbReference type="AlphaFoldDB" id="A0A5N6Z840"/>
<dbReference type="EMBL" id="ML739087">
    <property type="protein sequence ID" value="KAE8353832.1"/>
    <property type="molecule type" value="Genomic_DNA"/>
</dbReference>
<protein>
    <submittedName>
        <fullName evidence="2">Uncharacterized protein</fullName>
    </submittedName>
</protein>
<reference evidence="3" key="1">
    <citation type="submission" date="2019-04" db="EMBL/GenBank/DDBJ databases">
        <title>Friends and foes A comparative genomics studyof 23 Aspergillus species from section Flavi.</title>
        <authorList>
            <consortium name="DOE Joint Genome Institute"/>
            <person name="Kjaerbolling I."/>
            <person name="Vesth T."/>
            <person name="Frisvad J.C."/>
            <person name="Nybo J.L."/>
            <person name="Theobald S."/>
            <person name="Kildgaard S."/>
            <person name="Isbrandt T."/>
            <person name="Kuo A."/>
            <person name="Sato A."/>
            <person name="Lyhne E.K."/>
            <person name="Kogle M.E."/>
            <person name="Wiebenga A."/>
            <person name="Kun R.S."/>
            <person name="Lubbers R.J."/>
            <person name="Makela M.R."/>
            <person name="Barry K."/>
            <person name="Chovatia M."/>
            <person name="Clum A."/>
            <person name="Daum C."/>
            <person name="Haridas S."/>
            <person name="He G."/>
            <person name="LaButti K."/>
            <person name="Lipzen A."/>
            <person name="Mondo S."/>
            <person name="Riley R."/>
            <person name="Salamov A."/>
            <person name="Simmons B.A."/>
            <person name="Magnuson J.K."/>
            <person name="Henrissat B."/>
            <person name="Mortensen U.H."/>
            <person name="Larsen T.O."/>
            <person name="Devries R.P."/>
            <person name="Grigoriev I.V."/>
            <person name="Machida M."/>
            <person name="Baker S.E."/>
            <person name="Andersen M.R."/>
        </authorList>
    </citation>
    <scope>NUCLEOTIDE SEQUENCE [LARGE SCALE GENOMIC DNA]</scope>
    <source>
        <strain evidence="3">CBS 553.77</strain>
    </source>
</reference>
<keyword evidence="3" id="KW-1185">Reference proteome</keyword>
<gene>
    <name evidence="2" type="ORF">BDV28DRAFT_132311</name>
</gene>
<evidence type="ECO:0000256" key="1">
    <source>
        <dbReference type="SAM" id="MobiDB-lite"/>
    </source>
</evidence>
<dbReference type="Proteomes" id="UP000327118">
    <property type="component" value="Unassembled WGS sequence"/>
</dbReference>
<feature type="compositionally biased region" description="Polar residues" evidence="1">
    <location>
        <begin position="124"/>
        <end position="153"/>
    </location>
</feature>
<accession>A0A5N6Z840</accession>